<keyword evidence="3" id="KW-1185">Reference proteome</keyword>
<evidence type="ECO:0000256" key="1">
    <source>
        <dbReference type="SAM" id="Phobius"/>
    </source>
</evidence>
<evidence type="ECO:0000313" key="2">
    <source>
        <dbReference type="EMBL" id="GMH11663.1"/>
    </source>
</evidence>
<feature type="transmembrane region" description="Helical" evidence="1">
    <location>
        <begin position="228"/>
        <end position="249"/>
    </location>
</feature>
<comment type="caution">
    <text evidence="2">The sequence shown here is derived from an EMBL/GenBank/DDBJ whole genome shotgun (WGS) entry which is preliminary data.</text>
</comment>
<accession>A0AAD3SI37</accession>
<evidence type="ECO:0000313" key="3">
    <source>
        <dbReference type="Proteomes" id="UP001279734"/>
    </source>
</evidence>
<keyword evidence="1" id="KW-0812">Transmembrane</keyword>
<sequence length="302" mass="32895">MFGYWVDRIECFRGPGAYCMAILFAAALVPGSVVFVALILKWWLLCLLTEWGCTGDLVLLWLVYRTVDWGCYSVADVVDDLASRAVQIGSIYVACWLADCMVIISGLILQRLASDLCAMASDLCCLYINTGDAGWSYAGPAMKNSGAALGLPDYGLGVLRQLVGQLRFVYVFSGLAPNFSRSSVRWWLTAEFLLLLILKMMKHGVFAPLAILLLVELMLYVLDLEPAVGPGLVMLCMLFGLLVGVHFVYSDAAGGCEACWLIPLPGVEDAPLLDLLSDDFGHVCKALMIAGIKVLKQKCSLL</sequence>
<proteinExistence type="predicted"/>
<dbReference type="Proteomes" id="UP001279734">
    <property type="component" value="Unassembled WGS sequence"/>
</dbReference>
<keyword evidence="1" id="KW-1133">Transmembrane helix</keyword>
<reference evidence="2" key="1">
    <citation type="submission" date="2023-05" db="EMBL/GenBank/DDBJ databases">
        <title>Nepenthes gracilis genome sequencing.</title>
        <authorList>
            <person name="Fukushima K."/>
        </authorList>
    </citation>
    <scope>NUCLEOTIDE SEQUENCE</scope>
    <source>
        <strain evidence="2">SING2019-196</strain>
    </source>
</reference>
<feature type="transmembrane region" description="Helical" evidence="1">
    <location>
        <begin position="84"/>
        <end position="109"/>
    </location>
</feature>
<gene>
    <name evidence="2" type="ORF">Nepgr_013504</name>
</gene>
<protein>
    <submittedName>
        <fullName evidence="2">Uncharacterized protein</fullName>
    </submittedName>
</protein>
<dbReference type="EMBL" id="BSYO01000011">
    <property type="protein sequence ID" value="GMH11663.1"/>
    <property type="molecule type" value="Genomic_DNA"/>
</dbReference>
<dbReference type="AlphaFoldDB" id="A0AAD3SI37"/>
<keyword evidence="1" id="KW-0472">Membrane</keyword>
<name>A0AAD3SI37_NEPGR</name>
<organism evidence="2 3">
    <name type="scientific">Nepenthes gracilis</name>
    <name type="common">Slender pitcher plant</name>
    <dbReference type="NCBI Taxonomy" id="150966"/>
    <lineage>
        <taxon>Eukaryota</taxon>
        <taxon>Viridiplantae</taxon>
        <taxon>Streptophyta</taxon>
        <taxon>Embryophyta</taxon>
        <taxon>Tracheophyta</taxon>
        <taxon>Spermatophyta</taxon>
        <taxon>Magnoliopsida</taxon>
        <taxon>eudicotyledons</taxon>
        <taxon>Gunneridae</taxon>
        <taxon>Pentapetalae</taxon>
        <taxon>Caryophyllales</taxon>
        <taxon>Nepenthaceae</taxon>
        <taxon>Nepenthes</taxon>
    </lineage>
</organism>
<feature type="transmembrane region" description="Helical" evidence="1">
    <location>
        <begin position="15"/>
        <end position="35"/>
    </location>
</feature>
<feature type="transmembrane region" description="Helical" evidence="1">
    <location>
        <begin position="42"/>
        <end position="64"/>
    </location>
</feature>
<feature type="transmembrane region" description="Helical" evidence="1">
    <location>
        <begin position="204"/>
        <end position="222"/>
    </location>
</feature>